<protein>
    <recommendedName>
        <fullName evidence="4">Translation initiation factor IF-2</fullName>
    </recommendedName>
</protein>
<feature type="region of interest" description="Disordered" evidence="1">
    <location>
        <begin position="1"/>
        <end position="87"/>
    </location>
</feature>
<dbReference type="RefSeq" id="WP_253802964.1">
    <property type="nucleotide sequence ID" value="NZ_BAAAUB010000039.1"/>
</dbReference>
<dbReference type="Proteomes" id="UP001206483">
    <property type="component" value="Unassembled WGS sequence"/>
</dbReference>
<feature type="compositionally biased region" description="Low complexity" evidence="1">
    <location>
        <begin position="62"/>
        <end position="87"/>
    </location>
</feature>
<comment type="caution">
    <text evidence="2">The sequence shown here is derived from an EMBL/GenBank/DDBJ whole genome shotgun (WGS) entry which is preliminary data.</text>
</comment>
<reference evidence="2 3" key="1">
    <citation type="submission" date="2022-06" db="EMBL/GenBank/DDBJ databases">
        <title>Sequencing the genomes of 1000 actinobacteria strains.</title>
        <authorList>
            <person name="Klenk H.-P."/>
        </authorList>
    </citation>
    <scope>NUCLEOTIDE SEQUENCE [LARGE SCALE GENOMIC DNA]</scope>
    <source>
        <strain evidence="2 3">DSM 41656</strain>
    </source>
</reference>
<dbReference type="EMBL" id="JAMZDX010000006">
    <property type="protein sequence ID" value="MCP2313285.1"/>
    <property type="molecule type" value="Genomic_DNA"/>
</dbReference>
<keyword evidence="3" id="KW-1185">Reference proteome</keyword>
<evidence type="ECO:0008006" key="4">
    <source>
        <dbReference type="Google" id="ProtNLM"/>
    </source>
</evidence>
<feature type="compositionally biased region" description="Low complexity" evidence="1">
    <location>
        <begin position="7"/>
        <end position="31"/>
    </location>
</feature>
<name>A0ABT1J774_9ACTN</name>
<organism evidence="2 3">
    <name type="scientific">Kitasatospora paracochleata</name>
    <dbReference type="NCBI Taxonomy" id="58354"/>
    <lineage>
        <taxon>Bacteria</taxon>
        <taxon>Bacillati</taxon>
        <taxon>Actinomycetota</taxon>
        <taxon>Actinomycetes</taxon>
        <taxon>Kitasatosporales</taxon>
        <taxon>Streptomycetaceae</taxon>
        <taxon>Kitasatospora</taxon>
    </lineage>
</organism>
<evidence type="ECO:0000313" key="3">
    <source>
        <dbReference type="Proteomes" id="UP001206483"/>
    </source>
</evidence>
<proteinExistence type="predicted"/>
<accession>A0ABT1J774</accession>
<evidence type="ECO:0000313" key="2">
    <source>
        <dbReference type="EMBL" id="MCP2313285.1"/>
    </source>
</evidence>
<gene>
    <name evidence="2" type="ORF">FHR36_006466</name>
</gene>
<sequence length="326" mass="34103">MTDIHTPGEPETSEPTPAEPQAAEPTATTPTVIEQAVIEQAEPAEADHGAAPQPVDGESSGAPDLAADATADTTADTTSTAPPARPSRPLLRAAAAVLAAALVGVGIGEAIIKVRYDDRPAVAAAPAQPSASASPAWGAKSNGNHFGAMRDLLLPMPSGFSLGPDAGSLGNDAELGSDLLAKRLQKNLDDIPKQYQDRVRSAWEALHFKASGVRTYQSDHGDLLVEVYLDQFNQQAVSQTTELYGAMVDDTGVFRRGPEVPGHPGARCVLPPLRPGDKLDFVHCFSAEGDLLVTMEVSGAAPVNQDKVVDLFRQQLDRLARPGASV</sequence>
<evidence type="ECO:0000256" key="1">
    <source>
        <dbReference type="SAM" id="MobiDB-lite"/>
    </source>
</evidence>